<dbReference type="SUPFAM" id="SSF50331">
    <property type="entry name" value="MOP-like"/>
    <property type="match status" value="1"/>
</dbReference>
<comment type="subunit">
    <text evidence="10">The complex is composed of two ATP-binding proteins (WtpC), two transmembrane proteins (WtpB) and a solute-binding protein (WtpA).</text>
</comment>
<evidence type="ECO:0000256" key="15">
    <source>
        <dbReference type="ARBA" id="ARBA00051890"/>
    </source>
</evidence>
<dbReference type="GO" id="GO:0015417">
    <property type="term" value="F:ABC-type polyamine transporter activity"/>
    <property type="evidence" value="ECO:0007669"/>
    <property type="project" value="InterPro"/>
</dbReference>
<keyword evidence="5" id="KW-0547">Nucleotide-binding</keyword>
<evidence type="ECO:0000256" key="2">
    <source>
        <dbReference type="ARBA" id="ARBA00022448"/>
    </source>
</evidence>
<evidence type="ECO:0000256" key="8">
    <source>
        <dbReference type="ARBA" id="ARBA00023136"/>
    </source>
</evidence>
<dbReference type="InterPro" id="IPR003439">
    <property type="entry name" value="ABC_transporter-like_ATP-bd"/>
</dbReference>
<keyword evidence="22" id="KW-1185">Reference proteome</keyword>
<comment type="caution">
    <text evidence="21">The sequence shown here is derived from an EMBL/GenBank/DDBJ whole genome shotgun (WGS) entry which is preliminary data.</text>
</comment>
<comment type="similarity">
    <text evidence="17">Belongs to the ABC transporter superfamily. Carbohydrate uptake transporter-1 (CUT1) (TC 3.A.1.1) family.</text>
</comment>
<comment type="similarity">
    <text evidence="9">Belongs to the ABC transporter superfamily. Sulfate/tungstate importer (TC 3.A.1.6) family.</text>
</comment>
<dbReference type="InterPro" id="IPR003593">
    <property type="entry name" value="AAA+_ATPase"/>
</dbReference>
<evidence type="ECO:0000256" key="5">
    <source>
        <dbReference type="ARBA" id="ARBA00022741"/>
    </source>
</evidence>
<dbReference type="Proteomes" id="UP000766904">
    <property type="component" value="Unassembled WGS sequence"/>
</dbReference>
<dbReference type="PANTHER" id="PTHR42781">
    <property type="entry name" value="SPERMIDINE/PUTRESCINE IMPORT ATP-BINDING PROTEIN POTA"/>
    <property type="match status" value="1"/>
</dbReference>
<dbReference type="InterPro" id="IPR050093">
    <property type="entry name" value="ABC_SmlMolc_Importer"/>
</dbReference>
<comment type="function">
    <text evidence="16">Part of the ABC transporter complex XacGHIJK involved in the uptake of xylose and arabinose. Responsible for energy coupling to the transport system.</text>
</comment>
<evidence type="ECO:0000256" key="6">
    <source>
        <dbReference type="ARBA" id="ARBA00022840"/>
    </source>
</evidence>
<keyword evidence="8" id="KW-0472">Membrane</keyword>
<dbReference type="PROSITE" id="PS00211">
    <property type="entry name" value="ABC_TRANSPORTER_1"/>
    <property type="match status" value="1"/>
</dbReference>
<feature type="domain" description="ABC transporter" evidence="20">
    <location>
        <begin position="4"/>
        <end position="234"/>
    </location>
</feature>
<evidence type="ECO:0000259" key="20">
    <source>
        <dbReference type="PROSITE" id="PS50893"/>
    </source>
</evidence>
<dbReference type="OrthoDB" id="18368at2157"/>
<dbReference type="InterPro" id="IPR027417">
    <property type="entry name" value="P-loop_NTPase"/>
</dbReference>
<evidence type="ECO:0000256" key="17">
    <source>
        <dbReference type="ARBA" id="ARBA00061029"/>
    </source>
</evidence>
<comment type="catalytic activity">
    <reaction evidence="13">
        <text>tungstate(in) + ATP + H2O = tungstate(out) + ADP + phosphate + H(+)</text>
        <dbReference type="Rhea" id="RHEA:35027"/>
        <dbReference type="ChEBI" id="CHEBI:15377"/>
        <dbReference type="ChEBI" id="CHEBI:15378"/>
        <dbReference type="ChEBI" id="CHEBI:30616"/>
        <dbReference type="ChEBI" id="CHEBI:43474"/>
        <dbReference type="ChEBI" id="CHEBI:46502"/>
        <dbReference type="ChEBI" id="CHEBI:456216"/>
        <dbReference type="EC" id="7.3.2.6"/>
    </reaction>
</comment>
<evidence type="ECO:0000256" key="14">
    <source>
        <dbReference type="ARBA" id="ARBA00050355"/>
    </source>
</evidence>
<comment type="catalytic activity">
    <reaction evidence="14">
        <text>D-xylose(out) + ATP + H2O = D-xylose(in) + ADP + phosphate + H(+)</text>
        <dbReference type="Rhea" id="RHEA:29899"/>
        <dbReference type="ChEBI" id="CHEBI:15377"/>
        <dbReference type="ChEBI" id="CHEBI:15378"/>
        <dbReference type="ChEBI" id="CHEBI:30616"/>
        <dbReference type="ChEBI" id="CHEBI:43474"/>
        <dbReference type="ChEBI" id="CHEBI:53455"/>
        <dbReference type="ChEBI" id="CHEBI:456216"/>
        <dbReference type="EC" id="7.5.2.13"/>
    </reaction>
    <physiologicalReaction direction="left-to-right" evidence="14">
        <dbReference type="Rhea" id="RHEA:29900"/>
    </physiologicalReaction>
</comment>
<dbReference type="RefSeq" id="WP_148860700.1">
    <property type="nucleotide sequence ID" value="NZ_PHNJ01000026.1"/>
</dbReference>
<dbReference type="EC" id="7.5.2.13" evidence="19"/>
<evidence type="ECO:0000256" key="9">
    <source>
        <dbReference type="ARBA" id="ARBA00038307"/>
    </source>
</evidence>
<dbReference type="FunFam" id="3.40.50.300:FF:000042">
    <property type="entry name" value="Maltose/maltodextrin ABC transporter, ATP-binding protein"/>
    <property type="match status" value="1"/>
</dbReference>
<dbReference type="InterPro" id="IPR005893">
    <property type="entry name" value="PotA-like"/>
</dbReference>
<proteinExistence type="inferred from homology"/>
<dbReference type="InterPro" id="IPR013611">
    <property type="entry name" value="Transp-assoc_OB_typ2"/>
</dbReference>
<dbReference type="EC" id="7.3.2.6" evidence="11"/>
<evidence type="ECO:0000313" key="21">
    <source>
        <dbReference type="EMBL" id="TYL35951.1"/>
    </source>
</evidence>
<comment type="catalytic activity">
    <reaction evidence="15">
        <text>L-arabinose(out) + ATP + H2O = L-arabinose(in) + ADP + phosphate + H(+)</text>
        <dbReference type="Rhea" id="RHEA:30007"/>
        <dbReference type="ChEBI" id="CHEBI:15377"/>
        <dbReference type="ChEBI" id="CHEBI:15378"/>
        <dbReference type="ChEBI" id="CHEBI:17535"/>
        <dbReference type="ChEBI" id="CHEBI:30616"/>
        <dbReference type="ChEBI" id="CHEBI:43474"/>
        <dbReference type="ChEBI" id="CHEBI:456216"/>
        <dbReference type="EC" id="7.5.2.13"/>
    </reaction>
    <physiologicalReaction direction="left-to-right" evidence="15">
        <dbReference type="Rhea" id="RHEA:30008"/>
    </physiologicalReaction>
</comment>
<dbReference type="GO" id="GO:0016887">
    <property type="term" value="F:ATP hydrolysis activity"/>
    <property type="evidence" value="ECO:0007669"/>
    <property type="project" value="InterPro"/>
</dbReference>
<evidence type="ECO:0000256" key="10">
    <source>
        <dbReference type="ARBA" id="ARBA00038781"/>
    </source>
</evidence>
<name>A0A8J8PW42_9EURY</name>
<evidence type="ECO:0000256" key="3">
    <source>
        <dbReference type="ARBA" id="ARBA00022475"/>
    </source>
</evidence>
<evidence type="ECO:0000256" key="4">
    <source>
        <dbReference type="ARBA" id="ARBA00022505"/>
    </source>
</evidence>
<dbReference type="Pfam" id="PF08402">
    <property type="entry name" value="TOBE_2"/>
    <property type="match status" value="1"/>
</dbReference>
<protein>
    <recommendedName>
        <fullName evidence="12">Molybdate/tungstate import ATP-binding protein WtpC</fullName>
        <ecNumber evidence="11">7.3.2.6</ecNumber>
        <ecNumber evidence="19">7.5.2.13</ecNumber>
    </recommendedName>
</protein>
<reference evidence="21" key="1">
    <citation type="submission" date="2017-11" db="EMBL/GenBank/DDBJ databases">
        <authorList>
            <person name="Kajale S.C."/>
            <person name="Sharma A."/>
        </authorList>
    </citation>
    <scope>NUCLEOTIDE SEQUENCE</scope>
    <source>
        <strain evidence="21">LS1_42</strain>
    </source>
</reference>
<dbReference type="GO" id="GO:0043190">
    <property type="term" value="C:ATP-binding cassette (ABC) transporter complex"/>
    <property type="evidence" value="ECO:0007669"/>
    <property type="project" value="InterPro"/>
</dbReference>
<dbReference type="SMART" id="SM00382">
    <property type="entry name" value="AAA"/>
    <property type="match status" value="1"/>
</dbReference>
<keyword evidence="7" id="KW-1278">Translocase</keyword>
<evidence type="ECO:0000256" key="18">
    <source>
        <dbReference type="ARBA" id="ARBA00065962"/>
    </source>
</evidence>
<evidence type="ECO:0000256" key="16">
    <source>
        <dbReference type="ARBA" id="ARBA00053454"/>
    </source>
</evidence>
<dbReference type="EMBL" id="PHNJ01000026">
    <property type="protein sequence ID" value="TYL35951.1"/>
    <property type="molecule type" value="Genomic_DNA"/>
</dbReference>
<evidence type="ECO:0000256" key="19">
    <source>
        <dbReference type="ARBA" id="ARBA00066315"/>
    </source>
</evidence>
<evidence type="ECO:0000256" key="1">
    <source>
        <dbReference type="ARBA" id="ARBA00004202"/>
    </source>
</evidence>
<evidence type="ECO:0000256" key="12">
    <source>
        <dbReference type="ARBA" id="ARBA00041133"/>
    </source>
</evidence>
<dbReference type="Pfam" id="PF00005">
    <property type="entry name" value="ABC_tran"/>
    <property type="match status" value="1"/>
</dbReference>
<dbReference type="InterPro" id="IPR017871">
    <property type="entry name" value="ABC_transporter-like_CS"/>
</dbReference>
<accession>A0A8J8PW42</accession>
<evidence type="ECO:0000256" key="13">
    <source>
        <dbReference type="ARBA" id="ARBA00047936"/>
    </source>
</evidence>
<keyword evidence="2" id="KW-0813">Transport</keyword>
<sequence>MSYLEVETVTKRFDDLVAVDDVSFSAEEGEFLSLLGPSGCGKTTMLRMIAGLETPTTGEIRIRGEDVTDQPPYERDIGMMFQHYALFPHKTVGENVGFPLKMRGVGAEERREQVAEALEMVRLPDAIDRSPTELSGGQQQRVALARALVFEPDVLLLDEPLSALDRVLRQQMRVELERIQKEIGVTTVYVTHDQMEAFSLSDTVVVLEDGHLSQQGSPIDIYENPTSEFVGDFIGQSTKLTGTVTATEDRPVLETPGVHELRLPSSVDVNRGESEAVFLRAEKLDIRDQPSGHENAFPATIRVINYLGEKTVFYCDLEDGTEVIVSKQGFTNVDEYERGDEVYVVARPEDLVIARSVDDRAPQQVEGVR</sequence>
<dbReference type="GO" id="GO:1901238">
    <property type="term" value="F:ABC-type tungstate transporter activity"/>
    <property type="evidence" value="ECO:0007669"/>
    <property type="project" value="UniProtKB-EC"/>
</dbReference>
<comment type="subcellular location">
    <subcellularLocation>
        <location evidence="1">Cell membrane</location>
        <topology evidence="1">Peripheral membrane protein</topology>
    </subcellularLocation>
</comment>
<evidence type="ECO:0000256" key="11">
    <source>
        <dbReference type="ARBA" id="ARBA00039025"/>
    </source>
</evidence>
<dbReference type="Gene3D" id="3.40.50.300">
    <property type="entry name" value="P-loop containing nucleotide triphosphate hydrolases"/>
    <property type="match status" value="1"/>
</dbReference>
<dbReference type="AlphaFoldDB" id="A0A8J8PW42"/>
<keyword evidence="3" id="KW-1003">Cell membrane</keyword>
<dbReference type="SUPFAM" id="SSF52540">
    <property type="entry name" value="P-loop containing nucleoside triphosphate hydrolases"/>
    <property type="match status" value="1"/>
</dbReference>
<keyword evidence="4" id="KW-0500">Molybdenum</keyword>
<gene>
    <name evidence="21" type="ORF">CV102_25075</name>
</gene>
<dbReference type="PANTHER" id="PTHR42781:SF4">
    <property type="entry name" value="SPERMIDINE_PUTRESCINE IMPORT ATP-BINDING PROTEIN POTA"/>
    <property type="match status" value="1"/>
</dbReference>
<organism evidence="21 22">
    <name type="scientific">Natronococcus pandeyae</name>
    <dbReference type="NCBI Taxonomy" id="2055836"/>
    <lineage>
        <taxon>Archaea</taxon>
        <taxon>Methanobacteriati</taxon>
        <taxon>Methanobacteriota</taxon>
        <taxon>Stenosarchaea group</taxon>
        <taxon>Halobacteria</taxon>
        <taxon>Halobacteriales</taxon>
        <taxon>Natrialbaceae</taxon>
        <taxon>Natronococcus</taxon>
    </lineage>
</organism>
<keyword evidence="6 21" id="KW-0067">ATP-binding</keyword>
<evidence type="ECO:0000313" key="22">
    <source>
        <dbReference type="Proteomes" id="UP000766904"/>
    </source>
</evidence>
<dbReference type="PROSITE" id="PS50893">
    <property type="entry name" value="ABC_TRANSPORTER_2"/>
    <property type="match status" value="1"/>
</dbReference>
<dbReference type="NCBIfam" id="TIGR01187">
    <property type="entry name" value="potA"/>
    <property type="match status" value="1"/>
</dbReference>
<dbReference type="GO" id="GO:0005524">
    <property type="term" value="F:ATP binding"/>
    <property type="evidence" value="ECO:0007669"/>
    <property type="project" value="UniProtKB-KW"/>
</dbReference>
<evidence type="ECO:0000256" key="7">
    <source>
        <dbReference type="ARBA" id="ARBA00022967"/>
    </source>
</evidence>
<dbReference type="InterPro" id="IPR008995">
    <property type="entry name" value="Mo/tungstate-bd_C_term_dom"/>
</dbReference>
<comment type="subunit">
    <text evidence="18">The complex is composed of two ATP-binding proteins (XacJ and XacK), two transmembrane proteins (XacH and XacI) and a solute-binding protein (XacG).</text>
</comment>